<protein>
    <submittedName>
        <fullName evidence="1">Uncharacterized protein</fullName>
    </submittedName>
</protein>
<accession>A0A1T5DLY8</accession>
<dbReference type="AlphaFoldDB" id="A0A1T5DLY8"/>
<organism evidence="1 2">
    <name type="scientific">Soonwooa buanensis</name>
    <dbReference type="NCBI Taxonomy" id="619805"/>
    <lineage>
        <taxon>Bacteria</taxon>
        <taxon>Pseudomonadati</taxon>
        <taxon>Bacteroidota</taxon>
        <taxon>Flavobacteriia</taxon>
        <taxon>Flavobacteriales</taxon>
        <taxon>Weeksellaceae</taxon>
        <taxon>Chryseobacterium group</taxon>
        <taxon>Soonwooa</taxon>
    </lineage>
</organism>
<gene>
    <name evidence="1" type="ORF">SAMN05660477_00819</name>
</gene>
<dbReference type="OrthoDB" id="1241786at2"/>
<dbReference type="STRING" id="619805.SAMN05660477_00819"/>
<evidence type="ECO:0000313" key="2">
    <source>
        <dbReference type="Proteomes" id="UP000191112"/>
    </source>
</evidence>
<reference evidence="1 2" key="1">
    <citation type="submission" date="2017-02" db="EMBL/GenBank/DDBJ databases">
        <authorList>
            <person name="Peterson S.W."/>
        </authorList>
    </citation>
    <scope>NUCLEOTIDE SEQUENCE [LARGE SCALE GENOMIC DNA]</scope>
    <source>
        <strain evidence="1 2">DSM 22323</strain>
    </source>
</reference>
<keyword evidence="2" id="KW-1185">Reference proteome</keyword>
<dbReference type="SUPFAM" id="SSF101898">
    <property type="entry name" value="NHL repeat"/>
    <property type="match status" value="1"/>
</dbReference>
<dbReference type="Proteomes" id="UP000191112">
    <property type="component" value="Unassembled WGS sequence"/>
</dbReference>
<name>A0A1T5DLY8_9FLAO</name>
<dbReference type="RefSeq" id="WP_079666096.1">
    <property type="nucleotide sequence ID" value="NZ_FUYZ01000002.1"/>
</dbReference>
<sequence>MKNLLFLFCLLPFWLFSQTEIKSDSLNLKDSQGIYFDDYDNIYLYNARSFSFTKYDTLGQKTAQQMLPRPFRAQAINNPLNIVFFSENTQEIKLTDANLNDIQNIRLSENFNFIKSVYIEDQQSLWLLDDSSKKLIQYNYRNNKIVNSFPFYQNMEDILDMLVFENKVYLLKKNSFLVLNLRGEILDKIELNLPTKLKRENETILVFTKPELIQYSTDKKVKKLSYKQDSEIVDKNKSGFLVRSKNKLYLYKPES</sequence>
<evidence type="ECO:0000313" key="1">
    <source>
        <dbReference type="EMBL" id="SKB72560.1"/>
    </source>
</evidence>
<proteinExistence type="predicted"/>
<dbReference type="EMBL" id="FUYZ01000002">
    <property type="protein sequence ID" value="SKB72560.1"/>
    <property type="molecule type" value="Genomic_DNA"/>
</dbReference>